<evidence type="ECO:0000313" key="5">
    <source>
        <dbReference type="EMBL" id="SFS14879.1"/>
    </source>
</evidence>
<dbReference type="GO" id="GO:0016491">
    <property type="term" value="F:oxidoreductase activity"/>
    <property type="evidence" value="ECO:0007669"/>
    <property type="project" value="UniProtKB-KW"/>
</dbReference>
<keyword evidence="3" id="KW-0520">NAD</keyword>
<dbReference type="AlphaFoldDB" id="A0AA94HN80"/>
<evidence type="ECO:0000256" key="2">
    <source>
        <dbReference type="ARBA" id="ARBA00023002"/>
    </source>
</evidence>
<dbReference type="PANTHER" id="PTHR24321:SF8">
    <property type="entry name" value="ESTRADIOL 17-BETA-DEHYDROGENASE 8-RELATED"/>
    <property type="match status" value="1"/>
</dbReference>
<name>A0AA94HN80_9MICO</name>
<keyword evidence="6" id="KW-1185">Reference proteome</keyword>
<gene>
    <name evidence="5" type="ORF">SAMN04487783_1926</name>
</gene>
<dbReference type="EMBL" id="FOZN01000003">
    <property type="protein sequence ID" value="SFS14879.1"/>
    <property type="molecule type" value="Genomic_DNA"/>
</dbReference>
<dbReference type="SUPFAM" id="SSF51735">
    <property type="entry name" value="NAD(P)-binding Rossmann-fold domains"/>
    <property type="match status" value="1"/>
</dbReference>
<evidence type="ECO:0000256" key="1">
    <source>
        <dbReference type="ARBA" id="ARBA00006484"/>
    </source>
</evidence>
<dbReference type="RefSeq" id="WP_092918297.1">
    <property type="nucleotide sequence ID" value="NZ_FOZN01000003.1"/>
</dbReference>
<organism evidence="5 6">
    <name type="scientific">Agrococcus baldri</name>
    <dbReference type="NCBI Taxonomy" id="153730"/>
    <lineage>
        <taxon>Bacteria</taxon>
        <taxon>Bacillati</taxon>
        <taxon>Actinomycetota</taxon>
        <taxon>Actinomycetes</taxon>
        <taxon>Micrococcales</taxon>
        <taxon>Microbacteriaceae</taxon>
        <taxon>Agrococcus</taxon>
    </lineage>
</organism>
<dbReference type="InterPro" id="IPR002347">
    <property type="entry name" value="SDR_fam"/>
</dbReference>
<dbReference type="PRINTS" id="PR00081">
    <property type="entry name" value="GDHRDH"/>
</dbReference>
<evidence type="ECO:0000259" key="4">
    <source>
        <dbReference type="SMART" id="SM00822"/>
    </source>
</evidence>
<comment type="similarity">
    <text evidence="1">Belongs to the short-chain dehydrogenases/reductases (SDR) family.</text>
</comment>
<evidence type="ECO:0000256" key="3">
    <source>
        <dbReference type="ARBA" id="ARBA00023027"/>
    </source>
</evidence>
<dbReference type="PROSITE" id="PS00061">
    <property type="entry name" value="ADH_SHORT"/>
    <property type="match status" value="1"/>
</dbReference>
<dbReference type="SMART" id="SM00822">
    <property type="entry name" value="PKS_KR"/>
    <property type="match status" value="1"/>
</dbReference>
<dbReference type="InterPro" id="IPR036291">
    <property type="entry name" value="NAD(P)-bd_dom_sf"/>
</dbReference>
<keyword evidence="2" id="KW-0560">Oxidoreductase</keyword>
<dbReference type="Gene3D" id="3.40.50.720">
    <property type="entry name" value="NAD(P)-binding Rossmann-like Domain"/>
    <property type="match status" value="1"/>
</dbReference>
<comment type="caution">
    <text evidence="5">The sequence shown here is derived from an EMBL/GenBank/DDBJ whole genome shotgun (WGS) entry which is preliminary data.</text>
</comment>
<accession>A0AA94HN80</accession>
<protein>
    <submittedName>
        <fullName evidence="5">NAD(P)-dependent dehydrogenase, short-chain alcohol dehydrogenase family</fullName>
    </submittedName>
</protein>
<dbReference type="Pfam" id="PF13561">
    <property type="entry name" value="adh_short_C2"/>
    <property type="match status" value="1"/>
</dbReference>
<proteinExistence type="inferred from homology"/>
<dbReference type="PANTHER" id="PTHR24321">
    <property type="entry name" value="DEHYDROGENASES, SHORT CHAIN"/>
    <property type="match status" value="1"/>
</dbReference>
<dbReference type="FunFam" id="3.40.50.720:FF:000084">
    <property type="entry name" value="Short-chain dehydrogenase reductase"/>
    <property type="match status" value="1"/>
</dbReference>
<dbReference type="InterPro" id="IPR057326">
    <property type="entry name" value="KR_dom"/>
</dbReference>
<reference evidence="5 6" key="1">
    <citation type="submission" date="2016-10" db="EMBL/GenBank/DDBJ databases">
        <authorList>
            <person name="Varghese N."/>
            <person name="Submissions S."/>
        </authorList>
    </citation>
    <scope>NUCLEOTIDE SEQUENCE [LARGE SCALE GENOMIC DNA]</scope>
    <source>
        <strain evidence="5 6">IAM 15147</strain>
    </source>
</reference>
<dbReference type="InterPro" id="IPR020904">
    <property type="entry name" value="Sc_DH/Rdtase_CS"/>
</dbReference>
<dbReference type="CDD" id="cd05233">
    <property type="entry name" value="SDR_c"/>
    <property type="match status" value="1"/>
</dbReference>
<feature type="domain" description="Ketoreductase" evidence="4">
    <location>
        <begin position="3"/>
        <end position="184"/>
    </location>
</feature>
<evidence type="ECO:0000313" key="6">
    <source>
        <dbReference type="Proteomes" id="UP000198506"/>
    </source>
</evidence>
<sequence length="258" mass="26142">MTGAIVTGGGTGIGRAVALQLAREGWHVVVTGRRAAPLEDTAALAPERIRAVAADASDRQAMDAVVQTALESGPLGALITSAGGHGYSSVAETTDEEWSSSLQANLTTAFVACRAALPALADGGGSIVIVSSLAGIRAAPETTGYTVGKHALLGLMRQIARDGGRDGVRANAVCPGWVRTPMADEEMGVLIEQGRAATLDEAYALVTRDVPLGRAAQPEEVAELACFLAGPASSYLTGATIVIDGGAHVVDVPTLAFG</sequence>
<dbReference type="Proteomes" id="UP000198506">
    <property type="component" value="Unassembled WGS sequence"/>
</dbReference>